<dbReference type="InterPro" id="IPR012337">
    <property type="entry name" value="RNaseH-like_sf"/>
</dbReference>
<evidence type="ECO:0000313" key="2">
    <source>
        <dbReference type="EMBL" id="KAK4706811.1"/>
    </source>
</evidence>
<feature type="domain" description="RNase H type-1" evidence="1">
    <location>
        <begin position="3"/>
        <end position="56"/>
    </location>
</feature>
<dbReference type="GO" id="GO:0004523">
    <property type="term" value="F:RNA-DNA hybrid ribonuclease activity"/>
    <property type="evidence" value="ECO:0007669"/>
    <property type="project" value="InterPro"/>
</dbReference>
<dbReference type="InterPro" id="IPR036397">
    <property type="entry name" value="RNaseH_sf"/>
</dbReference>
<dbReference type="Gene3D" id="3.30.420.10">
    <property type="entry name" value="Ribonuclease H-like superfamily/Ribonuclease H"/>
    <property type="match status" value="1"/>
</dbReference>
<dbReference type="GO" id="GO:0003676">
    <property type="term" value="F:nucleic acid binding"/>
    <property type="evidence" value="ECO:0007669"/>
    <property type="project" value="InterPro"/>
</dbReference>
<gene>
    <name evidence="2" type="ORF">R3W88_033629</name>
</gene>
<keyword evidence="3" id="KW-1185">Reference proteome</keyword>
<dbReference type="SUPFAM" id="SSF53098">
    <property type="entry name" value="Ribonuclease H-like"/>
    <property type="match status" value="1"/>
</dbReference>
<dbReference type="Proteomes" id="UP001311915">
    <property type="component" value="Unassembled WGS sequence"/>
</dbReference>
<dbReference type="PROSITE" id="PS50879">
    <property type="entry name" value="RNASE_H_1"/>
    <property type="match status" value="1"/>
</dbReference>
<reference evidence="2 3" key="1">
    <citation type="submission" date="2023-10" db="EMBL/GenBank/DDBJ databases">
        <title>Genome-Wide Identification Analysis in wild type Solanum Pinnatisectum Reveals Some Genes Defensing Phytophthora Infestans.</title>
        <authorList>
            <person name="Sun C."/>
        </authorList>
    </citation>
    <scope>NUCLEOTIDE SEQUENCE [LARGE SCALE GENOMIC DNA]</scope>
    <source>
        <strain evidence="2">LQN</strain>
        <tissue evidence="2">Leaf</tissue>
    </source>
</reference>
<protein>
    <recommendedName>
        <fullName evidence="1">RNase H type-1 domain-containing protein</fullName>
    </recommendedName>
</protein>
<evidence type="ECO:0000313" key="3">
    <source>
        <dbReference type="Proteomes" id="UP001311915"/>
    </source>
</evidence>
<name>A0AAV9K0G6_9SOLN</name>
<organism evidence="2 3">
    <name type="scientific">Solanum pinnatisectum</name>
    <name type="common">tansyleaf nightshade</name>
    <dbReference type="NCBI Taxonomy" id="50273"/>
    <lineage>
        <taxon>Eukaryota</taxon>
        <taxon>Viridiplantae</taxon>
        <taxon>Streptophyta</taxon>
        <taxon>Embryophyta</taxon>
        <taxon>Tracheophyta</taxon>
        <taxon>Spermatophyta</taxon>
        <taxon>Magnoliopsida</taxon>
        <taxon>eudicotyledons</taxon>
        <taxon>Gunneridae</taxon>
        <taxon>Pentapetalae</taxon>
        <taxon>asterids</taxon>
        <taxon>lamiids</taxon>
        <taxon>Solanales</taxon>
        <taxon>Solanaceae</taxon>
        <taxon>Solanoideae</taxon>
        <taxon>Solaneae</taxon>
        <taxon>Solanum</taxon>
    </lineage>
</organism>
<dbReference type="AlphaFoldDB" id="A0AAV9K0G6"/>
<dbReference type="InterPro" id="IPR002156">
    <property type="entry name" value="RNaseH_domain"/>
</dbReference>
<comment type="caution">
    <text evidence="2">The sequence shown here is derived from an EMBL/GenBank/DDBJ whole genome shotgun (WGS) entry which is preliminary data.</text>
</comment>
<dbReference type="EMBL" id="JAWPEI010000045">
    <property type="protein sequence ID" value="KAK4706811.1"/>
    <property type="molecule type" value="Genomic_DNA"/>
</dbReference>
<accession>A0AAV9K0G6</accession>
<evidence type="ECO:0000259" key="1">
    <source>
        <dbReference type="PROSITE" id="PS50879"/>
    </source>
</evidence>
<proteinExistence type="predicted"/>
<sequence>MLERGKIKCNSDGACIGNPGESFYNFCLRNGSGDLIYEEAKKIGHETNFEAEAVAI</sequence>